<gene>
    <name evidence="1" type="ORF">MKS88_004338</name>
</gene>
<comment type="caution">
    <text evidence="1">The sequence shown here is derived from an EMBL/GenBank/DDBJ whole genome shotgun (WGS) entry which is preliminary data.</text>
</comment>
<organism evidence="1 2">
    <name type="scientific">Plasmodium brasilianum</name>
    <dbReference type="NCBI Taxonomy" id="5824"/>
    <lineage>
        <taxon>Eukaryota</taxon>
        <taxon>Sar</taxon>
        <taxon>Alveolata</taxon>
        <taxon>Apicomplexa</taxon>
        <taxon>Aconoidasida</taxon>
        <taxon>Haemosporida</taxon>
        <taxon>Plasmodiidae</taxon>
        <taxon>Plasmodium</taxon>
        <taxon>Plasmodium (Plasmodium)</taxon>
    </lineage>
</organism>
<dbReference type="EMBL" id="CM043780">
    <property type="protein sequence ID" value="KAI4836541.1"/>
    <property type="molecule type" value="Genomic_DNA"/>
</dbReference>
<reference evidence="1" key="1">
    <citation type="submission" date="2022-06" db="EMBL/GenBank/DDBJ databases">
        <title>The First Complete Genome of the Simian Malaria Parasite Plasmodium brasilianum.</title>
        <authorList>
            <person name="Bajic M."/>
            <person name="Ravishankar S."/>
        </authorList>
    </citation>
    <scope>NUCLEOTIDE SEQUENCE</scope>
    <source>
        <strain evidence="1">Bolivian I</strain>
    </source>
</reference>
<accession>A0ACB9Y5T8</accession>
<evidence type="ECO:0000313" key="2">
    <source>
        <dbReference type="Proteomes" id="UP001056978"/>
    </source>
</evidence>
<name>A0ACB9Y5T8_PLABR</name>
<evidence type="ECO:0000313" key="1">
    <source>
        <dbReference type="EMBL" id="KAI4836541.1"/>
    </source>
</evidence>
<protein>
    <submittedName>
        <fullName evidence="1">Plasmepsin V</fullName>
    </submittedName>
</protein>
<dbReference type="Proteomes" id="UP001056978">
    <property type="component" value="Chromosome 12"/>
</dbReference>
<keyword evidence="2" id="KW-1185">Reference proteome</keyword>
<proteinExistence type="predicted"/>
<sequence>MLFLYLTHVYTSMYNSVDSDTNSYLDSKGGRKSGKKSGRKSGKKSGRKSGKKSGRKSGKNSGKNSGKIIHFLIQVECKIEEVENKETENLYKYKLYGDIDEYAYYFIDIDVGTPKQRISLILDTGSSSLSFPCSGCKDCGIHMENPFNLNHSKTSSILYCDKVECPFKLNCVKGRCEYLQSYCEGSQISGFYFSDIVTVPSYNNKSISFKKYMGCHMHEESLFLYQQATGVLGLSLTKPNGVPTFINLLFQNALNVKIMFAICISEYGGELIVGGYEKNYIMKEGAQRTNYRGKRANGVNSGSSARKGEGEEQLTSPSNSKQHEETETVKGTLKDIEKIIWENVTRKYYYYIRIRGLEFYGIDLLNDEKGIEMLVDSGSTFTHIPEDIYNRLNYYLDILCIQDMNNAFDINKRLRMTNESFENPLVYFDNFKLALKNIIAKENMCVKIVDGVQCWKYIDDLPDIYITISDNKKLLWKSDSYLYKKENFWCKGIEKQVNNKPILGLTFFKNKQVIFDIKNNKIGFVESNCPTHATNTRPRTYNEYNKKENMFLKISFFNLYSLWIVFALTVLLSIIFYIKKLYYMDYFYTPLHYETKLSEDSKVQLS</sequence>